<evidence type="ECO:0000256" key="2">
    <source>
        <dbReference type="ARBA" id="ARBA00004193"/>
    </source>
</evidence>
<dbReference type="InterPro" id="IPR011862">
    <property type="entry name" value="Phos-bd"/>
</dbReference>
<evidence type="ECO:0000256" key="1">
    <source>
        <dbReference type="ARBA" id="ARBA00002841"/>
    </source>
</evidence>
<dbReference type="EMBL" id="CP035485">
    <property type="protein sequence ID" value="QDI91141.1"/>
    <property type="molecule type" value="Genomic_DNA"/>
</dbReference>
<evidence type="ECO:0000259" key="14">
    <source>
        <dbReference type="Pfam" id="PF12849"/>
    </source>
</evidence>
<feature type="chain" id="PRO_5027132932" description="Phosphate-binding protein" evidence="12">
    <location>
        <begin position="22"/>
        <end position="311"/>
    </location>
</feature>
<evidence type="ECO:0000256" key="3">
    <source>
        <dbReference type="ARBA" id="ARBA00008725"/>
    </source>
</evidence>
<proteinExistence type="inferred from homology"/>
<sequence>MELKKHAFIMLVVIVMLAVLAACGGGNDEETSGEASGGDGNEDNAEASDDVSGSVTVAGSSAMQPLVGAVAEVYEEENSEASIEVQAGGSGAGLSQVAAGQVDIGNSDLFAEQEDEIDAGELVDHRVAVVGMAPVVHPDAGVDDLTEEELIDVWTREVTNWSEVGGEDQEITLVNRPDSSGTRTTFVEHALNGAEPADGITEDSSNTVRQIVSETEGAIGYLAFSYFDDNITPMSVDGVEPTAENIQSGDFPIWAYQHSYTNGEPEGLTEDFLDFMQSEEIQETLVPEQGYIPVTEMEVERDAEGEEQPVE</sequence>
<evidence type="ECO:0000256" key="10">
    <source>
        <dbReference type="ARBA" id="ARBA00023139"/>
    </source>
</evidence>
<feature type="compositionally biased region" description="Acidic residues" evidence="13">
    <location>
        <begin position="40"/>
        <end position="49"/>
    </location>
</feature>
<evidence type="ECO:0000256" key="12">
    <source>
        <dbReference type="RuleBase" id="RU367119"/>
    </source>
</evidence>
<comment type="similarity">
    <text evidence="3 12">Belongs to the PstS family.</text>
</comment>
<dbReference type="OrthoDB" id="9790048at2"/>
<name>A0A514LIP3_9BACI</name>
<accession>A0A514LIP3</accession>
<dbReference type="AlphaFoldDB" id="A0A514LIP3"/>
<dbReference type="InterPro" id="IPR050811">
    <property type="entry name" value="Phosphate_ABC_transporter"/>
</dbReference>
<dbReference type="KEGG" id="sale:EPH95_08045"/>
<dbReference type="CDD" id="cd13653">
    <property type="entry name" value="PBP2_phosphate_like_1"/>
    <property type="match status" value="1"/>
</dbReference>
<keyword evidence="6 12" id="KW-1003">Cell membrane</keyword>
<evidence type="ECO:0000256" key="11">
    <source>
        <dbReference type="ARBA" id="ARBA00023288"/>
    </source>
</evidence>
<feature type="region of interest" description="Disordered" evidence="13">
    <location>
        <begin position="27"/>
        <end position="54"/>
    </location>
</feature>
<reference evidence="16" key="1">
    <citation type="submission" date="2019-01" db="EMBL/GenBank/DDBJ databases">
        <title>Genomic analysis of Salicibibacter sp. NKC3-5.</title>
        <authorList>
            <person name="Oh Y.J."/>
        </authorList>
    </citation>
    <scope>NUCLEOTIDE SEQUENCE [LARGE SCALE GENOMIC DNA]</scope>
    <source>
        <strain evidence="16">NKC3-5</strain>
    </source>
</reference>
<evidence type="ECO:0000256" key="8">
    <source>
        <dbReference type="ARBA" id="ARBA00022729"/>
    </source>
</evidence>
<evidence type="ECO:0000256" key="7">
    <source>
        <dbReference type="ARBA" id="ARBA00022592"/>
    </source>
</evidence>
<feature type="domain" description="PBP" evidence="14">
    <location>
        <begin position="45"/>
        <end position="280"/>
    </location>
</feature>
<dbReference type="Gene3D" id="3.40.190.10">
    <property type="entry name" value="Periplasmic binding protein-like II"/>
    <property type="match status" value="2"/>
</dbReference>
<keyword evidence="8 12" id="KW-0732">Signal</keyword>
<dbReference type="GO" id="GO:0006817">
    <property type="term" value="P:phosphate ion transport"/>
    <property type="evidence" value="ECO:0007669"/>
    <property type="project" value="UniProtKB-UniRule"/>
</dbReference>
<protein>
    <recommendedName>
        <fullName evidence="12">Phosphate-binding protein</fullName>
    </recommendedName>
</protein>
<evidence type="ECO:0000313" key="15">
    <source>
        <dbReference type="EMBL" id="QDI91141.1"/>
    </source>
</evidence>
<dbReference type="SUPFAM" id="SSF53850">
    <property type="entry name" value="Periplasmic binding protein-like II"/>
    <property type="match status" value="1"/>
</dbReference>
<keyword evidence="10 12" id="KW-0564">Palmitate</keyword>
<evidence type="ECO:0000256" key="5">
    <source>
        <dbReference type="ARBA" id="ARBA00022448"/>
    </source>
</evidence>
<comment type="subunit">
    <text evidence="4 12">The complex is composed of two ATP-binding proteins (PstB), two transmembrane proteins (PstC and PstA) and a solute-binding protein (PstS).</text>
</comment>
<keyword evidence="5 12" id="KW-0813">Transport</keyword>
<dbReference type="Proteomes" id="UP000319756">
    <property type="component" value="Chromosome"/>
</dbReference>
<dbReference type="PANTHER" id="PTHR30570">
    <property type="entry name" value="PERIPLASMIC PHOSPHATE BINDING COMPONENT OF PHOSPHATE ABC TRANSPORTER"/>
    <property type="match status" value="1"/>
</dbReference>
<evidence type="ECO:0000256" key="13">
    <source>
        <dbReference type="SAM" id="MobiDB-lite"/>
    </source>
</evidence>
<dbReference type="GO" id="GO:0042301">
    <property type="term" value="F:phosphate ion binding"/>
    <property type="evidence" value="ECO:0007669"/>
    <property type="project" value="UniProtKB-UniRule"/>
</dbReference>
<organism evidence="15 16">
    <name type="scientific">Salicibibacter halophilus</name>
    <dbReference type="NCBI Taxonomy" id="2502791"/>
    <lineage>
        <taxon>Bacteria</taxon>
        <taxon>Bacillati</taxon>
        <taxon>Bacillota</taxon>
        <taxon>Bacilli</taxon>
        <taxon>Bacillales</taxon>
        <taxon>Bacillaceae</taxon>
        <taxon>Salicibibacter</taxon>
    </lineage>
</organism>
<dbReference type="InterPro" id="IPR024370">
    <property type="entry name" value="PBP_domain"/>
</dbReference>
<evidence type="ECO:0000256" key="4">
    <source>
        <dbReference type="ARBA" id="ARBA00011529"/>
    </source>
</evidence>
<dbReference type="Pfam" id="PF12849">
    <property type="entry name" value="PBP_like_2"/>
    <property type="match status" value="1"/>
</dbReference>
<feature type="signal peptide" evidence="12">
    <location>
        <begin position="1"/>
        <end position="21"/>
    </location>
</feature>
<comment type="subcellular location">
    <subcellularLocation>
        <location evidence="2 12">Cell membrane</location>
        <topology evidence="2 12">Lipid-anchor</topology>
    </subcellularLocation>
</comment>
<keyword evidence="7 12" id="KW-0592">Phosphate transport</keyword>
<dbReference type="GO" id="GO:0005886">
    <property type="term" value="C:plasma membrane"/>
    <property type="evidence" value="ECO:0007669"/>
    <property type="project" value="UniProtKB-SubCell"/>
</dbReference>
<keyword evidence="16" id="KW-1185">Reference proteome</keyword>
<keyword evidence="11 12" id="KW-0449">Lipoprotein</keyword>
<gene>
    <name evidence="15" type="primary">pstS</name>
    <name evidence="15" type="ORF">EPH95_08045</name>
</gene>
<evidence type="ECO:0000256" key="6">
    <source>
        <dbReference type="ARBA" id="ARBA00022475"/>
    </source>
</evidence>
<comment type="function">
    <text evidence="1">Part of the ABC transporter complex PstSACB involved in phosphate import.</text>
</comment>
<comment type="function">
    <text evidence="12">Involved in the system for phosphate transport across the cytoplasmic membrane.</text>
</comment>
<dbReference type="PROSITE" id="PS51257">
    <property type="entry name" value="PROKAR_LIPOPROTEIN"/>
    <property type="match status" value="1"/>
</dbReference>
<dbReference type="PANTHER" id="PTHR30570:SF4">
    <property type="entry name" value="PHOSPHATE-BINDING PROTEIN PSTS 1"/>
    <property type="match status" value="1"/>
</dbReference>
<dbReference type="NCBIfam" id="TIGR02136">
    <property type="entry name" value="ptsS_2"/>
    <property type="match status" value="1"/>
</dbReference>
<evidence type="ECO:0000256" key="9">
    <source>
        <dbReference type="ARBA" id="ARBA00023136"/>
    </source>
</evidence>
<keyword evidence="9" id="KW-0472">Membrane</keyword>
<evidence type="ECO:0000313" key="16">
    <source>
        <dbReference type="Proteomes" id="UP000319756"/>
    </source>
</evidence>